<accession>G6AE96</accession>
<dbReference type="AlphaFoldDB" id="G6AE96"/>
<dbReference type="Proteomes" id="UP000004597">
    <property type="component" value="Unassembled WGS sequence"/>
</dbReference>
<dbReference type="GO" id="GO:0003677">
    <property type="term" value="F:DNA binding"/>
    <property type="evidence" value="ECO:0007669"/>
    <property type="project" value="UniProtKB-KW"/>
</dbReference>
<evidence type="ECO:0000259" key="2">
    <source>
        <dbReference type="Pfam" id="PF18291"/>
    </source>
</evidence>
<dbReference type="HOGENOM" id="CLU_078159_1_0_10"/>
<proteinExistence type="predicted"/>
<dbReference type="SUPFAM" id="SSF47729">
    <property type="entry name" value="IHF-like DNA-binding proteins"/>
    <property type="match status" value="1"/>
</dbReference>
<evidence type="ECO:0000313" key="3">
    <source>
        <dbReference type="EMBL" id="EHG17095.1"/>
    </source>
</evidence>
<evidence type="ECO:0000313" key="4">
    <source>
        <dbReference type="Proteomes" id="UP000004597"/>
    </source>
</evidence>
<comment type="caution">
    <text evidence="3">The sequence shown here is derived from an EMBL/GenBank/DDBJ whole genome shotgun (WGS) entry which is preliminary data.</text>
</comment>
<reference evidence="3 4" key="1">
    <citation type="submission" date="2011-10" db="EMBL/GenBank/DDBJ databases">
        <title>The Genome Sequence of Prevotella histicola F0411.</title>
        <authorList>
            <consortium name="The Broad Institute Genome Sequencing Platform"/>
            <person name="Earl A."/>
            <person name="Ward D."/>
            <person name="Feldgarden M."/>
            <person name="Gevers D."/>
            <person name="Izard J."/>
            <person name="Ganesan A."/>
            <person name="Blanton J.M."/>
            <person name="Baranova O.V."/>
            <person name="Tanner A.C."/>
            <person name="Mathney J.M.J."/>
            <person name="Dewhirst F.E."/>
            <person name="Young S.K."/>
            <person name="Zeng Q."/>
            <person name="Gargeya S."/>
            <person name="Fitzgerald M."/>
            <person name="Haas B."/>
            <person name="Abouelleil A."/>
            <person name="Alvarado L."/>
            <person name="Arachchi H.M."/>
            <person name="Berlin A."/>
            <person name="Brown A."/>
            <person name="Chapman S.B."/>
            <person name="Chen Z."/>
            <person name="Dunbar C."/>
            <person name="Freedman E."/>
            <person name="Gearin G."/>
            <person name="Gellesch M."/>
            <person name="Goldberg J."/>
            <person name="Griggs A."/>
            <person name="Gujja S."/>
            <person name="Heiman D."/>
            <person name="Howarth C."/>
            <person name="Larson L."/>
            <person name="Lui A."/>
            <person name="MacDonald P.J.P."/>
            <person name="Montmayeur A."/>
            <person name="Murphy C."/>
            <person name="Neiman D."/>
            <person name="Pearson M."/>
            <person name="Priest M."/>
            <person name="Roberts A."/>
            <person name="Saif S."/>
            <person name="Shea T."/>
            <person name="Shenoy N."/>
            <person name="Sisk P."/>
            <person name="Stolte C."/>
            <person name="Sykes S."/>
            <person name="Wortman J."/>
            <person name="Nusbaum C."/>
            <person name="Birren B."/>
        </authorList>
    </citation>
    <scope>NUCLEOTIDE SEQUENCE [LARGE SCALE GENOMIC DNA]</scope>
    <source>
        <strain evidence="3 4">F0411</strain>
    </source>
</reference>
<keyword evidence="1" id="KW-0238">DNA-binding</keyword>
<dbReference type="InterPro" id="IPR041607">
    <property type="entry name" value="HU-HIG"/>
</dbReference>
<protein>
    <recommendedName>
        <fullName evidence="2">HU domain-containing protein</fullName>
    </recommendedName>
</protein>
<dbReference type="PATRIC" id="fig|857291.3.peg.419"/>
<dbReference type="Gene3D" id="4.10.520.10">
    <property type="entry name" value="IHF-like DNA-binding proteins"/>
    <property type="match status" value="1"/>
</dbReference>
<organism evidence="3 4">
    <name type="scientific">Prevotella histicola F0411</name>
    <dbReference type="NCBI Taxonomy" id="857291"/>
    <lineage>
        <taxon>Bacteria</taxon>
        <taxon>Pseudomonadati</taxon>
        <taxon>Bacteroidota</taxon>
        <taxon>Bacteroidia</taxon>
        <taxon>Bacteroidales</taxon>
        <taxon>Prevotellaceae</taxon>
        <taxon>Prevotella</taxon>
    </lineage>
</organism>
<dbReference type="EMBL" id="AFXP01000003">
    <property type="protein sequence ID" value="EHG17095.1"/>
    <property type="molecule type" value="Genomic_DNA"/>
</dbReference>
<dbReference type="STRING" id="857291.HMPREF9138_00423"/>
<gene>
    <name evidence="3" type="ORF">HMPREF9138_00423</name>
</gene>
<dbReference type="RefSeq" id="WP_008822341.1">
    <property type="nucleotide sequence ID" value="NZ_JH376762.1"/>
</dbReference>
<name>G6AE96_9BACT</name>
<evidence type="ECO:0000256" key="1">
    <source>
        <dbReference type="ARBA" id="ARBA00023125"/>
    </source>
</evidence>
<feature type="domain" description="HU" evidence="2">
    <location>
        <begin position="1"/>
        <end position="124"/>
    </location>
</feature>
<dbReference type="GeneID" id="66731096"/>
<dbReference type="Pfam" id="PF18291">
    <property type="entry name" value="HU-HIG"/>
    <property type="match status" value="1"/>
</dbReference>
<keyword evidence="4" id="KW-1185">Reference proteome</keyword>
<dbReference type="InterPro" id="IPR010992">
    <property type="entry name" value="IHF-like_DNA-bd_dom_sf"/>
</dbReference>
<sequence>MSVKYKLLKYHGHFSPRSDFRAVTIENQVVGINRMGKNIQSASSLTQSDVIAAVAALKEEISFQLMSDNAVHLPGIGYFTLSVKGKLYQDPRSGHYRLRDPEARTVKFHPDTEMMEAILHTEFENVTYRQGVSSIPTYKGIDEAIENLGTDRPFFSVDDLRLSLNLSQANAYRIAARLMKEGKIKNIGKGRNKLYVLEIGAQQNK</sequence>